<evidence type="ECO:0000313" key="6">
    <source>
        <dbReference type="EMBL" id="SER24239.1"/>
    </source>
</evidence>
<keyword evidence="4 5" id="KW-0804">Transcription</keyword>
<reference evidence="7" key="1">
    <citation type="submission" date="2016-10" db="EMBL/GenBank/DDBJ databases">
        <authorList>
            <person name="Varghese N."/>
            <person name="Submissions S."/>
        </authorList>
    </citation>
    <scope>NUCLEOTIDE SEQUENCE [LARGE SCALE GENOMIC DNA]</scope>
    <source>
        <strain evidence="7">8N4</strain>
    </source>
</reference>
<evidence type="ECO:0000256" key="3">
    <source>
        <dbReference type="ARBA" id="ARBA00023159"/>
    </source>
</evidence>
<dbReference type="GO" id="GO:0005737">
    <property type="term" value="C:cytoplasm"/>
    <property type="evidence" value="ECO:0007669"/>
    <property type="project" value="UniProtKB-SubCell"/>
</dbReference>
<keyword evidence="1 5" id="KW-0963">Cytoplasm</keyword>
<dbReference type="NCBIfam" id="NF008217">
    <property type="entry name" value="PRK10984.1"/>
    <property type="match status" value="1"/>
</dbReference>
<evidence type="ECO:0000256" key="2">
    <source>
        <dbReference type="ARBA" id="ARBA00023015"/>
    </source>
</evidence>
<feature type="region of interest" description="Essential for activity" evidence="5">
    <location>
        <begin position="99"/>
        <end position="122"/>
    </location>
</feature>
<dbReference type="HAMAP" id="MF_01178">
    <property type="entry name" value="Crl"/>
    <property type="match status" value="1"/>
</dbReference>
<dbReference type="GO" id="GO:0045893">
    <property type="term" value="P:positive regulation of DNA-templated transcription"/>
    <property type="evidence" value="ECO:0007669"/>
    <property type="project" value="UniProtKB-UniRule"/>
</dbReference>
<keyword evidence="7" id="KW-1185">Reference proteome</keyword>
<evidence type="ECO:0000313" key="7">
    <source>
        <dbReference type="Proteomes" id="UP000242515"/>
    </source>
</evidence>
<sequence>MVLPGGHFRGRYIVKFNELGPYLREDQCQDHRFFFDCLAVCTNIKPAPEKREFWGWWLVLEAQETHFDYRFDFGLYDKAGQWVPVEIKRDVDRQEAEASLQKFFPRLEALMNELNAPLIPASNFEPSLSF</sequence>
<gene>
    <name evidence="5" type="primary">crl</name>
    <name evidence="6" type="ORF">SAMN05216522_11636</name>
</gene>
<dbReference type="RefSeq" id="WP_092678245.1">
    <property type="nucleotide sequence ID" value="NZ_FOGC01000016.1"/>
</dbReference>
<keyword evidence="2 5" id="KW-0805">Transcription regulation</keyword>
<dbReference type="Gene3D" id="3.30.310.230">
    <property type="entry name" value="Sigma factor-binding protein Crl monomer"/>
    <property type="match status" value="1"/>
</dbReference>
<dbReference type="InterPro" id="IPR038208">
    <property type="entry name" value="Tscrpt_reg_Crl_sf"/>
</dbReference>
<comment type="similarity">
    <text evidence="5">Belongs to the Crl family.</text>
</comment>
<comment type="function">
    <text evidence="5">Binds to the sigma-S subunit of RNA polymerase, activating expression of sigma-S-regulated genes. Stimulates RNA polymerase holoenzyme formation and may bind to several other sigma factors, such as sigma-70 and sigma-32.</text>
</comment>
<dbReference type="Proteomes" id="UP000242515">
    <property type="component" value="Unassembled WGS sequence"/>
</dbReference>
<evidence type="ECO:0000256" key="4">
    <source>
        <dbReference type="ARBA" id="ARBA00023163"/>
    </source>
</evidence>
<keyword evidence="3 5" id="KW-0010">Activator</keyword>
<dbReference type="OrthoDB" id="6428303at2"/>
<dbReference type="EMBL" id="FOGC01000016">
    <property type="protein sequence ID" value="SER24239.1"/>
    <property type="molecule type" value="Genomic_DNA"/>
</dbReference>
<accession>A0A1H9ML27</accession>
<dbReference type="AlphaFoldDB" id="A0A1H9ML27"/>
<evidence type="ECO:0000256" key="1">
    <source>
        <dbReference type="ARBA" id="ARBA00022490"/>
    </source>
</evidence>
<proteinExistence type="inferred from homology"/>
<name>A0A1H9ML27_9GAMM</name>
<protein>
    <recommendedName>
        <fullName evidence="5">Sigma factor-binding protein Crl</fullName>
    </recommendedName>
</protein>
<dbReference type="InterPro" id="IPR009986">
    <property type="entry name" value="Tscrpt_reg_Crl"/>
</dbReference>
<organism evidence="6 7">
    <name type="scientific">Rosenbergiella nectarea</name>
    <dbReference type="NCBI Taxonomy" id="988801"/>
    <lineage>
        <taxon>Bacteria</taxon>
        <taxon>Pseudomonadati</taxon>
        <taxon>Pseudomonadota</taxon>
        <taxon>Gammaproteobacteria</taxon>
        <taxon>Enterobacterales</taxon>
        <taxon>Erwiniaceae</taxon>
        <taxon>Rosenbergiella</taxon>
    </lineage>
</organism>
<comment type="subcellular location">
    <subcellularLocation>
        <location evidence="5">Cytoplasm</location>
    </subcellularLocation>
</comment>
<evidence type="ECO:0000256" key="5">
    <source>
        <dbReference type="HAMAP-Rule" id="MF_01178"/>
    </source>
</evidence>
<dbReference type="Pfam" id="PF07417">
    <property type="entry name" value="Crl"/>
    <property type="match status" value="1"/>
</dbReference>
<dbReference type="STRING" id="988801.SAMN05216522_11636"/>